<name>A0ABR2WGQ5_9FUNG</name>
<evidence type="ECO:0000313" key="3">
    <source>
        <dbReference type="Proteomes" id="UP001479436"/>
    </source>
</evidence>
<dbReference type="Proteomes" id="UP001479436">
    <property type="component" value="Unassembled WGS sequence"/>
</dbReference>
<protein>
    <submittedName>
        <fullName evidence="2">Uncharacterized protein</fullName>
    </submittedName>
</protein>
<evidence type="ECO:0000256" key="1">
    <source>
        <dbReference type="SAM" id="MobiDB-lite"/>
    </source>
</evidence>
<evidence type="ECO:0000313" key="2">
    <source>
        <dbReference type="EMBL" id="KAK9760674.1"/>
    </source>
</evidence>
<keyword evidence="3" id="KW-1185">Reference proteome</keyword>
<reference evidence="2 3" key="1">
    <citation type="submission" date="2023-04" db="EMBL/GenBank/DDBJ databases">
        <title>Genome of Basidiobolus ranarum AG-B5.</title>
        <authorList>
            <person name="Stajich J.E."/>
            <person name="Carter-House D."/>
            <person name="Gryganskyi A."/>
        </authorList>
    </citation>
    <scope>NUCLEOTIDE SEQUENCE [LARGE SCALE GENOMIC DNA]</scope>
    <source>
        <strain evidence="2 3">AG-B5</strain>
    </source>
</reference>
<comment type="caution">
    <text evidence="2">The sequence shown here is derived from an EMBL/GenBank/DDBJ whole genome shotgun (WGS) entry which is preliminary data.</text>
</comment>
<proteinExistence type="predicted"/>
<sequence>MLASKIFSDAVIAFCMMSTIAHTFGERGLDNLELMKRQDTMTGRPNQFNQLPNSQDVDLATLIKNELTQANVLPEGQEKQQGLIQEIINTVKKRGQGRSSNDSKSSSSEKDAVKEIVQALMKLNKNGKNIQKRQAKSDPPESVLKAKILAALIRRNLLPKDSAKATDLIEEARTI</sequence>
<gene>
    <name evidence="2" type="ORF">K7432_015073</name>
</gene>
<accession>A0ABR2WGQ5</accession>
<dbReference type="EMBL" id="JASJQH010001911">
    <property type="protein sequence ID" value="KAK9760674.1"/>
    <property type="molecule type" value="Genomic_DNA"/>
</dbReference>
<feature type="region of interest" description="Disordered" evidence="1">
    <location>
        <begin position="90"/>
        <end position="111"/>
    </location>
</feature>
<organism evidence="2 3">
    <name type="scientific">Basidiobolus ranarum</name>
    <dbReference type="NCBI Taxonomy" id="34480"/>
    <lineage>
        <taxon>Eukaryota</taxon>
        <taxon>Fungi</taxon>
        <taxon>Fungi incertae sedis</taxon>
        <taxon>Zoopagomycota</taxon>
        <taxon>Entomophthoromycotina</taxon>
        <taxon>Basidiobolomycetes</taxon>
        <taxon>Basidiobolales</taxon>
        <taxon>Basidiobolaceae</taxon>
        <taxon>Basidiobolus</taxon>
    </lineage>
</organism>